<dbReference type="InterPro" id="IPR039204">
    <property type="entry name" value="MRS2-like"/>
</dbReference>
<comment type="caution">
    <text evidence="2">The sequence shown here is derived from an EMBL/GenBank/DDBJ whole genome shotgun (WGS) entry which is preliminary data.</text>
</comment>
<organism evidence="2 3">
    <name type="scientific">Clitoria ternatea</name>
    <name type="common">Butterfly pea</name>
    <dbReference type="NCBI Taxonomy" id="43366"/>
    <lineage>
        <taxon>Eukaryota</taxon>
        <taxon>Viridiplantae</taxon>
        <taxon>Streptophyta</taxon>
        <taxon>Embryophyta</taxon>
        <taxon>Tracheophyta</taxon>
        <taxon>Spermatophyta</taxon>
        <taxon>Magnoliopsida</taxon>
        <taxon>eudicotyledons</taxon>
        <taxon>Gunneridae</taxon>
        <taxon>Pentapetalae</taxon>
        <taxon>rosids</taxon>
        <taxon>fabids</taxon>
        <taxon>Fabales</taxon>
        <taxon>Fabaceae</taxon>
        <taxon>Papilionoideae</taxon>
        <taxon>50 kb inversion clade</taxon>
        <taxon>NPAAA clade</taxon>
        <taxon>indigoferoid/millettioid clade</taxon>
        <taxon>Phaseoleae</taxon>
        <taxon>Clitoria</taxon>
    </lineage>
</organism>
<protein>
    <submittedName>
        <fullName evidence="2">Uncharacterized protein</fullName>
    </submittedName>
</protein>
<dbReference type="EMBL" id="JAYKXN010000002">
    <property type="protein sequence ID" value="KAK7308792.1"/>
    <property type="molecule type" value="Genomic_DNA"/>
</dbReference>
<accession>A0AAN9PST8</accession>
<sequence>MTRGKEQETTTTTSGIRKKGTSIRAWLLLDETGETQVVEAGKHAITLLGRESDIVISLEHIKAIVTVHAVLLLNSRDPSVTPFVQELQARITRHHHATSSSKQ</sequence>
<evidence type="ECO:0000256" key="1">
    <source>
        <dbReference type="ARBA" id="ARBA00007535"/>
    </source>
</evidence>
<evidence type="ECO:0000313" key="2">
    <source>
        <dbReference type="EMBL" id="KAK7308792.1"/>
    </source>
</evidence>
<gene>
    <name evidence="2" type="ORF">RJT34_05033</name>
</gene>
<name>A0AAN9PST8_CLITE</name>
<dbReference type="PANTHER" id="PTHR13890">
    <property type="entry name" value="RNA SPLICING PROTEIN MRS2, MITOCHONDRIAL"/>
    <property type="match status" value="1"/>
</dbReference>
<comment type="similarity">
    <text evidence="1">Belongs to the CorA metal ion transporter (MIT) (TC 1.A.35.5) family.</text>
</comment>
<reference evidence="2 3" key="1">
    <citation type="submission" date="2024-01" db="EMBL/GenBank/DDBJ databases">
        <title>The genomes of 5 underutilized Papilionoideae crops provide insights into root nodulation and disease resistance.</title>
        <authorList>
            <person name="Yuan L."/>
        </authorList>
    </citation>
    <scope>NUCLEOTIDE SEQUENCE [LARGE SCALE GENOMIC DNA]</scope>
    <source>
        <strain evidence="2">LY-2023</strain>
        <tissue evidence="2">Leaf</tissue>
    </source>
</reference>
<proteinExistence type="inferred from homology"/>
<dbReference type="AlphaFoldDB" id="A0AAN9PST8"/>
<evidence type="ECO:0000313" key="3">
    <source>
        <dbReference type="Proteomes" id="UP001359559"/>
    </source>
</evidence>
<keyword evidence="3" id="KW-1185">Reference proteome</keyword>
<dbReference type="PANTHER" id="PTHR13890:SF35">
    <property type="entry name" value="MAGNESIUM TRANSPORTER MRS2-3"/>
    <property type="match status" value="1"/>
</dbReference>
<dbReference type="GO" id="GO:0015095">
    <property type="term" value="F:magnesium ion transmembrane transporter activity"/>
    <property type="evidence" value="ECO:0007669"/>
    <property type="project" value="TreeGrafter"/>
</dbReference>
<dbReference type="Proteomes" id="UP001359559">
    <property type="component" value="Unassembled WGS sequence"/>
</dbReference>